<keyword evidence="7" id="KW-1185">Reference proteome</keyword>
<evidence type="ECO:0000256" key="3">
    <source>
        <dbReference type="ARBA" id="ARBA00023163"/>
    </source>
</evidence>
<dbReference type="InterPro" id="IPR011075">
    <property type="entry name" value="TetR_C"/>
</dbReference>
<dbReference type="EMBL" id="FNDD01000003">
    <property type="protein sequence ID" value="SDG80654.1"/>
    <property type="molecule type" value="Genomic_DNA"/>
</dbReference>
<evidence type="ECO:0000256" key="1">
    <source>
        <dbReference type="ARBA" id="ARBA00023015"/>
    </source>
</evidence>
<evidence type="ECO:0000256" key="2">
    <source>
        <dbReference type="ARBA" id="ARBA00023125"/>
    </source>
</evidence>
<dbReference type="SUPFAM" id="SSF46689">
    <property type="entry name" value="Homeodomain-like"/>
    <property type="match status" value="1"/>
</dbReference>
<gene>
    <name evidence="6" type="ORF">SAMN04488136_10322</name>
</gene>
<evidence type="ECO:0000313" key="7">
    <source>
        <dbReference type="Proteomes" id="UP000198854"/>
    </source>
</evidence>
<keyword evidence="1" id="KW-0805">Transcription regulation</keyword>
<dbReference type="Pfam" id="PF16925">
    <property type="entry name" value="TetR_C_13"/>
    <property type="match status" value="1"/>
</dbReference>
<dbReference type="PANTHER" id="PTHR47506:SF6">
    <property type="entry name" value="HTH-TYPE TRANSCRIPTIONAL REPRESSOR NEMR"/>
    <property type="match status" value="1"/>
</dbReference>
<dbReference type="InterPro" id="IPR036271">
    <property type="entry name" value="Tet_transcr_reg_TetR-rel_C_sf"/>
</dbReference>
<dbReference type="Pfam" id="PF00440">
    <property type="entry name" value="TetR_N"/>
    <property type="match status" value="1"/>
</dbReference>
<dbReference type="STRING" id="861298.SAMN04488136_10322"/>
<reference evidence="7" key="1">
    <citation type="submission" date="2016-10" db="EMBL/GenBank/DDBJ databases">
        <authorList>
            <person name="Varghese N."/>
            <person name="Submissions S."/>
        </authorList>
    </citation>
    <scope>NUCLEOTIDE SEQUENCE [LARGE SCALE GENOMIC DNA]</scope>
    <source>
        <strain evidence="7">CGMCC 1.10228</strain>
    </source>
</reference>
<evidence type="ECO:0000256" key="4">
    <source>
        <dbReference type="PROSITE-ProRule" id="PRU00335"/>
    </source>
</evidence>
<organism evidence="6 7">
    <name type="scientific">Vibrio xiamenensis</name>
    <dbReference type="NCBI Taxonomy" id="861298"/>
    <lineage>
        <taxon>Bacteria</taxon>
        <taxon>Pseudomonadati</taxon>
        <taxon>Pseudomonadota</taxon>
        <taxon>Gammaproteobacteria</taxon>
        <taxon>Vibrionales</taxon>
        <taxon>Vibrionaceae</taxon>
        <taxon>Vibrio</taxon>
    </lineage>
</organism>
<keyword evidence="2 4" id="KW-0238">DNA-binding</keyword>
<feature type="domain" description="HTH tetR-type" evidence="5">
    <location>
        <begin position="22"/>
        <end position="82"/>
    </location>
</feature>
<sequence length="211" mass="23869">MNKSLDDWSNLFYSGAMNTKLHDTRQHILDVGYQLVVSKGFTSVGLAQLLNTAHVPKGSFYHYFKSKEQFGEALIQDYFCNYLQKLDELFNDTSQSAYQRLLTYFTRWQETENGTCNANRCLVVKLSAEVSDLSESMRLALADGARKITTAMAQVIEQGIKDGSIQVENSHDCAIDIYNMWIGASVLHKLYQDAQGLERCLNSTKARLGQK</sequence>
<dbReference type="InterPro" id="IPR001647">
    <property type="entry name" value="HTH_TetR"/>
</dbReference>
<evidence type="ECO:0000259" key="5">
    <source>
        <dbReference type="PROSITE" id="PS50977"/>
    </source>
</evidence>
<evidence type="ECO:0000313" key="6">
    <source>
        <dbReference type="EMBL" id="SDG80654.1"/>
    </source>
</evidence>
<accession>A0A1G7X935</accession>
<dbReference type="Gene3D" id="1.10.357.10">
    <property type="entry name" value="Tetracycline Repressor, domain 2"/>
    <property type="match status" value="1"/>
</dbReference>
<dbReference type="InterPro" id="IPR009057">
    <property type="entry name" value="Homeodomain-like_sf"/>
</dbReference>
<name>A0A1G7X935_9VIBR</name>
<dbReference type="Proteomes" id="UP000198854">
    <property type="component" value="Unassembled WGS sequence"/>
</dbReference>
<dbReference type="SUPFAM" id="SSF48498">
    <property type="entry name" value="Tetracyclin repressor-like, C-terminal domain"/>
    <property type="match status" value="1"/>
</dbReference>
<proteinExistence type="predicted"/>
<feature type="DNA-binding region" description="H-T-H motif" evidence="4">
    <location>
        <begin position="45"/>
        <end position="64"/>
    </location>
</feature>
<dbReference type="PROSITE" id="PS50977">
    <property type="entry name" value="HTH_TETR_2"/>
    <property type="match status" value="1"/>
</dbReference>
<dbReference type="AlphaFoldDB" id="A0A1G7X935"/>
<dbReference type="GO" id="GO:0003677">
    <property type="term" value="F:DNA binding"/>
    <property type="evidence" value="ECO:0007669"/>
    <property type="project" value="UniProtKB-UniRule"/>
</dbReference>
<dbReference type="PANTHER" id="PTHR47506">
    <property type="entry name" value="TRANSCRIPTIONAL REGULATORY PROTEIN"/>
    <property type="match status" value="1"/>
</dbReference>
<protein>
    <submittedName>
        <fullName evidence="6">Transcriptional regulator, TetR family</fullName>
    </submittedName>
</protein>
<keyword evidence="3" id="KW-0804">Transcription</keyword>